<evidence type="ECO:0000313" key="5">
    <source>
        <dbReference type="Proteomes" id="UP000799536"/>
    </source>
</evidence>
<dbReference type="GO" id="GO:0005778">
    <property type="term" value="C:peroxisomal membrane"/>
    <property type="evidence" value="ECO:0007669"/>
    <property type="project" value="TreeGrafter"/>
</dbReference>
<dbReference type="Gene3D" id="6.10.280.230">
    <property type="match status" value="1"/>
</dbReference>
<keyword evidence="1" id="KW-0677">Repeat</keyword>
<feature type="region of interest" description="Disordered" evidence="3">
    <location>
        <begin position="354"/>
        <end position="381"/>
    </location>
</feature>
<dbReference type="EMBL" id="ML994088">
    <property type="protein sequence ID" value="KAF2199228.1"/>
    <property type="molecule type" value="Genomic_DNA"/>
</dbReference>
<dbReference type="InterPro" id="IPR024111">
    <property type="entry name" value="PEX5/PEX5L"/>
</dbReference>
<feature type="compositionally biased region" description="Basic and acidic residues" evidence="3">
    <location>
        <begin position="354"/>
        <end position="371"/>
    </location>
</feature>
<proteinExistence type="predicted"/>
<dbReference type="GO" id="GO:0005829">
    <property type="term" value="C:cytosol"/>
    <property type="evidence" value="ECO:0007669"/>
    <property type="project" value="TreeGrafter"/>
</dbReference>
<dbReference type="GO" id="GO:0005052">
    <property type="term" value="F:peroxisome matrix targeting signal-1 binding"/>
    <property type="evidence" value="ECO:0007669"/>
    <property type="project" value="TreeGrafter"/>
</dbReference>
<organism evidence="4 5">
    <name type="scientific">Delitschia confertaspora ATCC 74209</name>
    <dbReference type="NCBI Taxonomy" id="1513339"/>
    <lineage>
        <taxon>Eukaryota</taxon>
        <taxon>Fungi</taxon>
        <taxon>Dikarya</taxon>
        <taxon>Ascomycota</taxon>
        <taxon>Pezizomycotina</taxon>
        <taxon>Dothideomycetes</taxon>
        <taxon>Pleosporomycetidae</taxon>
        <taxon>Pleosporales</taxon>
        <taxon>Delitschiaceae</taxon>
        <taxon>Delitschia</taxon>
    </lineage>
</organism>
<sequence length="431" mass="48141">MTDALCGPSNALQNFQKHTTVDRTLQQDRLINRQGPSQGFRSASNVNQGVLDPEFDAFQAGHAISGQPDFHHPPPYLSQQFQHIPSPQQAIPQLPGWASDFQRLNISSPPPTAAQQSLRPAQAPAAAASWHQDFLRQQMPMAQPQKYSQPMLGSMAGYGMGGYAGQSFQPHFADGVHNQISSVGQGKQRTQEGAPQFDEAAFEQAFDKVQADMLEAESSNLPFRYSLEESRNSLPTENNASLNKLKEEQYLRYLGRKITIAPYNHSQEADTCLTELERLEQSGAIADNFSDAKSVLENLESSLNSSDIPAEFRTRIETLVSAVNQRLMSTYPLFDSTFRGGFEPLQEDLGEILRQQEPEQTPQKEELPQRDENDEMAATAGQLLERVSDNTSEKFQNSQFFELMRRLRDREVKVEGDKLVDIGTDTVSTDT</sequence>
<dbReference type="PANTHER" id="PTHR10130">
    <property type="entry name" value="PEROXISOMAL TARGETING SIGNAL 1 RECEPTOR PEX5"/>
    <property type="match status" value="1"/>
</dbReference>
<evidence type="ECO:0000256" key="1">
    <source>
        <dbReference type="ARBA" id="ARBA00022737"/>
    </source>
</evidence>
<evidence type="ECO:0000256" key="2">
    <source>
        <dbReference type="ARBA" id="ARBA00022803"/>
    </source>
</evidence>
<name>A0A9P4JMK3_9PLEO</name>
<dbReference type="OrthoDB" id="5407351at2759"/>
<dbReference type="Proteomes" id="UP000799536">
    <property type="component" value="Unassembled WGS sequence"/>
</dbReference>
<reference evidence="4" key="1">
    <citation type="journal article" date="2020" name="Stud. Mycol.">
        <title>101 Dothideomycetes genomes: a test case for predicting lifestyles and emergence of pathogens.</title>
        <authorList>
            <person name="Haridas S."/>
            <person name="Albert R."/>
            <person name="Binder M."/>
            <person name="Bloem J."/>
            <person name="Labutti K."/>
            <person name="Salamov A."/>
            <person name="Andreopoulos B."/>
            <person name="Baker S."/>
            <person name="Barry K."/>
            <person name="Bills G."/>
            <person name="Bluhm B."/>
            <person name="Cannon C."/>
            <person name="Castanera R."/>
            <person name="Culley D."/>
            <person name="Daum C."/>
            <person name="Ezra D."/>
            <person name="Gonzalez J."/>
            <person name="Henrissat B."/>
            <person name="Kuo A."/>
            <person name="Liang C."/>
            <person name="Lipzen A."/>
            <person name="Lutzoni F."/>
            <person name="Magnuson J."/>
            <person name="Mondo S."/>
            <person name="Nolan M."/>
            <person name="Ohm R."/>
            <person name="Pangilinan J."/>
            <person name="Park H.-J."/>
            <person name="Ramirez L."/>
            <person name="Alfaro M."/>
            <person name="Sun H."/>
            <person name="Tritt A."/>
            <person name="Yoshinaga Y."/>
            <person name="Zwiers L.-H."/>
            <person name="Turgeon B."/>
            <person name="Goodwin S."/>
            <person name="Spatafora J."/>
            <person name="Crous P."/>
            <person name="Grigoriev I."/>
        </authorList>
    </citation>
    <scope>NUCLEOTIDE SEQUENCE</scope>
    <source>
        <strain evidence="4">ATCC 74209</strain>
    </source>
</reference>
<evidence type="ECO:0000313" key="4">
    <source>
        <dbReference type="EMBL" id="KAF2199228.1"/>
    </source>
</evidence>
<dbReference type="PANTHER" id="PTHR10130:SF4">
    <property type="entry name" value="MICROBODY (PEROXISOME) BIOGENESIS PROTEIN PEROXIN 20 (EUROFUNG)"/>
    <property type="match status" value="1"/>
</dbReference>
<evidence type="ECO:0008006" key="6">
    <source>
        <dbReference type="Google" id="ProtNLM"/>
    </source>
</evidence>
<dbReference type="GO" id="GO:0016560">
    <property type="term" value="P:protein import into peroxisome matrix, docking"/>
    <property type="evidence" value="ECO:0007669"/>
    <property type="project" value="TreeGrafter"/>
</dbReference>
<comment type="caution">
    <text evidence="4">The sequence shown here is derived from an EMBL/GenBank/DDBJ whole genome shotgun (WGS) entry which is preliminary data.</text>
</comment>
<accession>A0A9P4JMK3</accession>
<evidence type="ECO:0000256" key="3">
    <source>
        <dbReference type="SAM" id="MobiDB-lite"/>
    </source>
</evidence>
<keyword evidence="2" id="KW-0802">TPR repeat</keyword>
<dbReference type="AlphaFoldDB" id="A0A9P4JMK3"/>
<gene>
    <name evidence="4" type="ORF">GQ43DRAFT_420717</name>
</gene>
<protein>
    <recommendedName>
        <fullName evidence="6">Peroxin 20</fullName>
    </recommendedName>
</protein>
<keyword evidence="5" id="KW-1185">Reference proteome</keyword>